<feature type="compositionally biased region" description="Low complexity" evidence="1">
    <location>
        <begin position="128"/>
        <end position="137"/>
    </location>
</feature>
<dbReference type="AlphaFoldDB" id="A0A919A7M4"/>
<keyword evidence="4" id="KW-1185">Reference proteome</keyword>
<evidence type="ECO:0000313" key="3">
    <source>
        <dbReference type="EMBL" id="GHE90870.1"/>
    </source>
</evidence>
<feature type="compositionally biased region" description="Low complexity" evidence="1">
    <location>
        <begin position="70"/>
        <end position="80"/>
    </location>
</feature>
<proteinExistence type="predicted"/>
<feature type="transmembrane region" description="Helical" evidence="2">
    <location>
        <begin position="24"/>
        <end position="43"/>
    </location>
</feature>
<dbReference type="EMBL" id="BNBI01000002">
    <property type="protein sequence ID" value="GHE90870.1"/>
    <property type="molecule type" value="Genomic_DNA"/>
</dbReference>
<organism evidence="3 4">
    <name type="scientific">Streptomyces fumanus</name>
    <dbReference type="NCBI Taxonomy" id="67302"/>
    <lineage>
        <taxon>Bacteria</taxon>
        <taxon>Bacillati</taxon>
        <taxon>Actinomycetota</taxon>
        <taxon>Actinomycetes</taxon>
        <taxon>Kitasatosporales</taxon>
        <taxon>Streptomycetaceae</taxon>
        <taxon>Streptomyces</taxon>
    </lineage>
</organism>
<gene>
    <name evidence="3" type="ORF">GCM10018772_13500</name>
</gene>
<dbReference type="RefSeq" id="WP_190203170.1">
    <property type="nucleotide sequence ID" value="NZ_BNBI01000002.1"/>
</dbReference>
<keyword evidence="2" id="KW-0812">Transmembrane</keyword>
<evidence type="ECO:0000256" key="1">
    <source>
        <dbReference type="SAM" id="MobiDB-lite"/>
    </source>
</evidence>
<accession>A0A919A7M4</accession>
<feature type="compositionally biased region" description="Low complexity" evidence="1">
    <location>
        <begin position="96"/>
        <end position="105"/>
    </location>
</feature>
<comment type="caution">
    <text evidence="3">The sequence shown here is derived from an EMBL/GenBank/DDBJ whole genome shotgun (WGS) entry which is preliminary data.</text>
</comment>
<reference evidence="3" key="1">
    <citation type="journal article" date="2014" name="Int. J. Syst. Evol. Microbiol.">
        <title>Complete genome sequence of Corynebacterium casei LMG S-19264T (=DSM 44701T), isolated from a smear-ripened cheese.</title>
        <authorList>
            <consortium name="US DOE Joint Genome Institute (JGI-PGF)"/>
            <person name="Walter F."/>
            <person name="Albersmeier A."/>
            <person name="Kalinowski J."/>
            <person name="Ruckert C."/>
        </authorList>
    </citation>
    <scope>NUCLEOTIDE SEQUENCE</scope>
    <source>
        <strain evidence="3">JCM 4477</strain>
    </source>
</reference>
<sequence>MPLHPGEPRADAGRHRAGPDARRLRLFALVGVVTGAVVLPYAVATAGSERGRPGGTPPDRDDRTAGVLEGTGTLGAARAGDGTGTGDGTGPEDDAGAAAAAAAAAAGGGTPAGDGEGPWRAGGDAPDAGPSPTATALAPGLATTARCGPELASPEGIEAQTCVLTQGERTWGRTYYRNVTARPLDAVLSLLGPAGRTLRTRCPVAAGDAPESCDTPRERARGPAGSYTAVAEFADRAGYGPLLLRTGSNSPARTGS</sequence>
<protein>
    <submittedName>
        <fullName evidence="3">Uncharacterized protein</fullName>
    </submittedName>
</protein>
<dbReference type="Proteomes" id="UP000630718">
    <property type="component" value="Unassembled WGS sequence"/>
</dbReference>
<keyword evidence="2" id="KW-1133">Transmembrane helix</keyword>
<reference evidence="3" key="2">
    <citation type="submission" date="2020-09" db="EMBL/GenBank/DDBJ databases">
        <authorList>
            <person name="Sun Q."/>
            <person name="Ohkuma M."/>
        </authorList>
    </citation>
    <scope>NUCLEOTIDE SEQUENCE</scope>
    <source>
        <strain evidence="3">JCM 4477</strain>
    </source>
</reference>
<feature type="region of interest" description="Disordered" evidence="1">
    <location>
        <begin position="47"/>
        <end position="137"/>
    </location>
</feature>
<evidence type="ECO:0000313" key="4">
    <source>
        <dbReference type="Proteomes" id="UP000630718"/>
    </source>
</evidence>
<feature type="region of interest" description="Disordered" evidence="1">
    <location>
        <begin position="205"/>
        <end position="225"/>
    </location>
</feature>
<name>A0A919A7M4_9ACTN</name>
<feature type="compositionally biased region" description="Gly residues" evidence="1">
    <location>
        <begin position="106"/>
        <end position="116"/>
    </location>
</feature>
<evidence type="ECO:0000256" key="2">
    <source>
        <dbReference type="SAM" id="Phobius"/>
    </source>
</evidence>
<keyword evidence="2" id="KW-0472">Membrane</keyword>